<dbReference type="GO" id="GO:0160140">
    <property type="term" value="F:23S rRNA pseudouridine(1911/1915/1917) synthase activity"/>
    <property type="evidence" value="ECO:0007669"/>
    <property type="project" value="UniProtKB-EC"/>
</dbReference>
<evidence type="ECO:0000256" key="3">
    <source>
        <dbReference type="ARBA" id="ARBA00023235"/>
    </source>
</evidence>
<dbReference type="EC" id="5.4.99.-" evidence="8"/>
<comment type="catalytic activity">
    <reaction evidence="8">
        <text>a uridine in RNA = a pseudouridine in RNA</text>
        <dbReference type="Rhea" id="RHEA:48348"/>
        <dbReference type="Rhea" id="RHEA-COMP:12068"/>
        <dbReference type="Rhea" id="RHEA-COMP:12069"/>
        <dbReference type="ChEBI" id="CHEBI:65314"/>
        <dbReference type="ChEBI" id="CHEBI:65315"/>
    </reaction>
</comment>
<evidence type="ECO:0000256" key="7">
    <source>
        <dbReference type="PROSITE-ProRule" id="PRU00182"/>
    </source>
</evidence>
<keyword evidence="2 7" id="KW-0694">RNA-binding</keyword>
<sequence>MEAAQAGQRLDQFLAQALAGELSRSRVQALIEAGEVSVDDAPVVAPKRKVAAGESVAFTVPEAEAPEPIAEDIPLDVLYEDAHLVVIDKPAGLVVHPGPGNWTGTLVNALLFHCGDTLSGIGGVKRPGIVHRLDKETSGVMVVAKTDLAHRSLADQFAAHGRDGRMERAYQAVVWGVPSRPVGRIEAALGRSNSDRMKRTVVNEERADAKHAVTHFQVLERFGGAAEHAALVVCVLETGRTHQIRVHMAHIGHPLVGDDAYGAHFRSKARKLGQDVAGIIENFPRQALHAFRLGFEHPATGEPMEFETELPVDIAELLDGFRHCAEEPRGSAYKSR</sequence>
<dbReference type="PROSITE" id="PS01129">
    <property type="entry name" value="PSI_RLU"/>
    <property type="match status" value="1"/>
</dbReference>
<dbReference type="FunFam" id="3.30.2350.10:FF:000006">
    <property type="entry name" value="Pseudouridine synthase"/>
    <property type="match status" value="1"/>
</dbReference>
<dbReference type="InterPro" id="IPR006145">
    <property type="entry name" value="PsdUridine_synth_RsuA/RluA"/>
</dbReference>
<evidence type="ECO:0000256" key="4">
    <source>
        <dbReference type="ARBA" id="ARBA00036882"/>
    </source>
</evidence>
<feature type="domain" description="RNA-binding S4" evidence="9">
    <location>
        <begin position="8"/>
        <end position="74"/>
    </location>
</feature>
<dbReference type="Gene3D" id="3.10.290.10">
    <property type="entry name" value="RNA-binding S4 domain"/>
    <property type="match status" value="1"/>
</dbReference>
<evidence type="ECO:0000256" key="5">
    <source>
        <dbReference type="ARBA" id="ARBA00056072"/>
    </source>
</evidence>
<dbReference type="PANTHER" id="PTHR21600:SF44">
    <property type="entry name" value="RIBOSOMAL LARGE SUBUNIT PSEUDOURIDINE SYNTHASE D"/>
    <property type="match status" value="1"/>
</dbReference>
<comment type="caution">
    <text evidence="10">The sequence shown here is derived from an EMBL/GenBank/DDBJ whole genome shotgun (WGS) entry which is preliminary data.</text>
</comment>
<dbReference type="Gene3D" id="3.30.2350.10">
    <property type="entry name" value="Pseudouridine synthase"/>
    <property type="match status" value="1"/>
</dbReference>
<feature type="active site" evidence="6">
    <location>
        <position position="134"/>
    </location>
</feature>
<protein>
    <recommendedName>
        <fullName evidence="8">Pseudouridine synthase</fullName>
        <ecNumber evidence="8">5.4.99.-</ecNumber>
    </recommendedName>
</protein>
<dbReference type="PROSITE" id="PS50889">
    <property type="entry name" value="S4"/>
    <property type="match status" value="1"/>
</dbReference>
<dbReference type="InterPro" id="IPR050188">
    <property type="entry name" value="RluA_PseudoU_synthase"/>
</dbReference>
<dbReference type="InterPro" id="IPR020103">
    <property type="entry name" value="PsdUridine_synth_cat_dom_sf"/>
</dbReference>
<dbReference type="InterPro" id="IPR036986">
    <property type="entry name" value="S4_RNA-bd_sf"/>
</dbReference>
<keyword evidence="3 8" id="KW-0413">Isomerase</keyword>
<dbReference type="InterPro" id="IPR006225">
    <property type="entry name" value="PsdUridine_synth_RluC/D"/>
</dbReference>
<dbReference type="GO" id="GO:0000455">
    <property type="term" value="P:enzyme-directed rRNA pseudouridine synthesis"/>
    <property type="evidence" value="ECO:0007669"/>
    <property type="project" value="TreeGrafter"/>
</dbReference>
<dbReference type="SUPFAM" id="SSF55174">
    <property type="entry name" value="Alpha-L RNA-binding motif"/>
    <property type="match status" value="1"/>
</dbReference>
<proteinExistence type="inferred from homology"/>
<dbReference type="AlphaFoldDB" id="A0A7W6E8W7"/>
<gene>
    <name evidence="10" type="ORF">GGR04_000742</name>
</gene>
<dbReference type="Proteomes" id="UP000542776">
    <property type="component" value="Unassembled WGS sequence"/>
</dbReference>
<evidence type="ECO:0000313" key="10">
    <source>
        <dbReference type="EMBL" id="MBB3996921.1"/>
    </source>
</evidence>
<dbReference type="GO" id="GO:0003723">
    <property type="term" value="F:RNA binding"/>
    <property type="evidence" value="ECO:0007669"/>
    <property type="project" value="UniProtKB-KW"/>
</dbReference>
<organism evidence="10 11">
    <name type="scientific">Aureimonas pseudogalii</name>
    <dbReference type="NCBI Taxonomy" id="1744844"/>
    <lineage>
        <taxon>Bacteria</taxon>
        <taxon>Pseudomonadati</taxon>
        <taxon>Pseudomonadota</taxon>
        <taxon>Alphaproteobacteria</taxon>
        <taxon>Hyphomicrobiales</taxon>
        <taxon>Aurantimonadaceae</taxon>
        <taxon>Aureimonas</taxon>
    </lineage>
</organism>
<dbReference type="SUPFAM" id="SSF55120">
    <property type="entry name" value="Pseudouridine synthase"/>
    <property type="match status" value="1"/>
</dbReference>
<keyword evidence="11" id="KW-1185">Reference proteome</keyword>
<dbReference type="InterPro" id="IPR002942">
    <property type="entry name" value="S4_RNA-bd"/>
</dbReference>
<evidence type="ECO:0000256" key="1">
    <source>
        <dbReference type="ARBA" id="ARBA00010876"/>
    </source>
</evidence>
<evidence type="ECO:0000256" key="6">
    <source>
        <dbReference type="PIRSR" id="PIRSR606225-1"/>
    </source>
</evidence>
<evidence type="ECO:0000259" key="9">
    <source>
        <dbReference type="SMART" id="SM00363"/>
    </source>
</evidence>
<comment type="catalytic activity">
    <reaction evidence="4">
        <text>uridine(1911/1915/1917) in 23S rRNA = pseudouridine(1911/1915/1917) in 23S rRNA</text>
        <dbReference type="Rhea" id="RHEA:42524"/>
        <dbReference type="Rhea" id="RHEA-COMP:10097"/>
        <dbReference type="Rhea" id="RHEA-COMP:10098"/>
        <dbReference type="ChEBI" id="CHEBI:65314"/>
        <dbReference type="ChEBI" id="CHEBI:65315"/>
        <dbReference type="EC" id="5.4.99.23"/>
    </reaction>
</comment>
<accession>A0A7W6E8W7</accession>
<dbReference type="EMBL" id="JACIEK010000001">
    <property type="protein sequence ID" value="MBB3996921.1"/>
    <property type="molecule type" value="Genomic_DNA"/>
</dbReference>
<name>A0A7W6E8W7_9HYPH</name>
<dbReference type="SMART" id="SM00363">
    <property type="entry name" value="S4"/>
    <property type="match status" value="1"/>
</dbReference>
<dbReference type="CDD" id="cd02869">
    <property type="entry name" value="PseudoU_synth_RluA_like"/>
    <property type="match status" value="1"/>
</dbReference>
<dbReference type="Pfam" id="PF00849">
    <property type="entry name" value="PseudoU_synth_2"/>
    <property type="match status" value="1"/>
</dbReference>
<dbReference type="Pfam" id="PF01479">
    <property type="entry name" value="S4"/>
    <property type="match status" value="1"/>
</dbReference>
<dbReference type="NCBIfam" id="TIGR00005">
    <property type="entry name" value="rluA_subfam"/>
    <property type="match status" value="1"/>
</dbReference>
<evidence type="ECO:0000256" key="8">
    <source>
        <dbReference type="RuleBase" id="RU362028"/>
    </source>
</evidence>
<evidence type="ECO:0000313" key="11">
    <source>
        <dbReference type="Proteomes" id="UP000542776"/>
    </source>
</evidence>
<evidence type="ECO:0000256" key="2">
    <source>
        <dbReference type="ARBA" id="ARBA00022884"/>
    </source>
</evidence>
<dbReference type="PANTHER" id="PTHR21600">
    <property type="entry name" value="MITOCHONDRIAL RNA PSEUDOURIDINE SYNTHASE"/>
    <property type="match status" value="1"/>
</dbReference>
<comment type="similarity">
    <text evidence="1 8">Belongs to the pseudouridine synthase RluA family.</text>
</comment>
<dbReference type="CDD" id="cd00165">
    <property type="entry name" value="S4"/>
    <property type="match status" value="1"/>
</dbReference>
<comment type="function">
    <text evidence="5">Responsible for synthesis of pseudouridine from uracil at positions 1911, 1915 and 1917 in 23S ribosomal RNA.</text>
</comment>
<dbReference type="InterPro" id="IPR006224">
    <property type="entry name" value="PsdUridine_synth_RluA-like_CS"/>
</dbReference>
<reference evidence="10 11" key="1">
    <citation type="submission" date="2020-08" db="EMBL/GenBank/DDBJ databases">
        <title>Genomic Encyclopedia of Type Strains, Phase IV (KMG-IV): sequencing the most valuable type-strain genomes for metagenomic binning, comparative biology and taxonomic classification.</title>
        <authorList>
            <person name="Goeker M."/>
        </authorList>
    </citation>
    <scope>NUCLEOTIDE SEQUENCE [LARGE SCALE GENOMIC DNA]</scope>
    <source>
        <strain evidence="10 11">DSM 102238</strain>
    </source>
</reference>